<name>A0A6L8LKE6_9RHOB</name>
<sequence>MLQLDHIVVAARSLKEGRAFVEAELGIPMQKGGQHPRYGTHNLLAGLEDGIYLEVIAVDPQADLPPDPRWFALDDFDDTPCLHNWACRSDDIRADLAQMPEGTGKVQALARGDLRWLMAVPEDGYLPFDEICPALLQWQGRQAAGSLTPTGARLERLTLAHPQAAELEQVLAPLLSEPRLVFETADKPAMSADFLVNGENRSLSC</sequence>
<dbReference type="Pfam" id="PF13468">
    <property type="entry name" value="Glyoxalase_3"/>
    <property type="match status" value="1"/>
</dbReference>
<protein>
    <submittedName>
        <fullName evidence="2">VOC family protein</fullName>
    </submittedName>
</protein>
<dbReference type="RefSeq" id="WP_160974440.1">
    <property type="nucleotide sequence ID" value="NZ_WWEN01000006.1"/>
</dbReference>
<evidence type="ECO:0000313" key="3">
    <source>
        <dbReference type="Proteomes" id="UP000479043"/>
    </source>
</evidence>
<organism evidence="2 3">
    <name type="scientific">Thalassovita mangrovi</name>
    <dbReference type="NCBI Taxonomy" id="2692236"/>
    <lineage>
        <taxon>Bacteria</taxon>
        <taxon>Pseudomonadati</taxon>
        <taxon>Pseudomonadota</taxon>
        <taxon>Alphaproteobacteria</taxon>
        <taxon>Rhodobacterales</taxon>
        <taxon>Roseobacteraceae</taxon>
        <taxon>Thalassovita</taxon>
    </lineage>
</organism>
<dbReference type="EMBL" id="WWEN01000006">
    <property type="protein sequence ID" value="MYM56538.1"/>
    <property type="molecule type" value="Genomic_DNA"/>
</dbReference>
<dbReference type="InterPro" id="IPR029068">
    <property type="entry name" value="Glyas_Bleomycin-R_OHBP_Dase"/>
</dbReference>
<accession>A0A6L8LKE6</accession>
<dbReference type="InterPro" id="IPR025870">
    <property type="entry name" value="Glyoxalase-like_dom"/>
</dbReference>
<gene>
    <name evidence="2" type="ORF">GR167_14565</name>
</gene>
<evidence type="ECO:0000259" key="1">
    <source>
        <dbReference type="Pfam" id="PF13468"/>
    </source>
</evidence>
<reference evidence="2 3" key="1">
    <citation type="submission" date="2020-01" db="EMBL/GenBank/DDBJ databases">
        <authorList>
            <person name="Chen S."/>
        </authorList>
    </citation>
    <scope>NUCLEOTIDE SEQUENCE [LARGE SCALE GENOMIC DNA]</scope>
    <source>
        <strain evidence="2 3">GS-10</strain>
    </source>
</reference>
<evidence type="ECO:0000313" key="2">
    <source>
        <dbReference type="EMBL" id="MYM56538.1"/>
    </source>
</evidence>
<dbReference type="Gene3D" id="3.10.180.10">
    <property type="entry name" value="2,3-Dihydroxybiphenyl 1,2-Dioxygenase, domain 1"/>
    <property type="match status" value="1"/>
</dbReference>
<keyword evidence="3" id="KW-1185">Reference proteome</keyword>
<dbReference type="AlphaFoldDB" id="A0A6L8LKE6"/>
<proteinExistence type="predicted"/>
<dbReference type="Proteomes" id="UP000479043">
    <property type="component" value="Unassembled WGS sequence"/>
</dbReference>
<feature type="domain" description="Glyoxalase-like" evidence="1">
    <location>
        <begin position="4"/>
        <end position="174"/>
    </location>
</feature>
<comment type="caution">
    <text evidence="2">The sequence shown here is derived from an EMBL/GenBank/DDBJ whole genome shotgun (WGS) entry which is preliminary data.</text>
</comment>